<protein>
    <recommendedName>
        <fullName evidence="1">DUF6699 domain-containing protein</fullName>
    </recommendedName>
</protein>
<gene>
    <name evidence="2" type="ORF">PHLCEN_2v11889</name>
</gene>
<organism evidence="2 3">
    <name type="scientific">Hermanssonia centrifuga</name>
    <dbReference type="NCBI Taxonomy" id="98765"/>
    <lineage>
        <taxon>Eukaryota</taxon>
        <taxon>Fungi</taxon>
        <taxon>Dikarya</taxon>
        <taxon>Basidiomycota</taxon>
        <taxon>Agaricomycotina</taxon>
        <taxon>Agaricomycetes</taxon>
        <taxon>Polyporales</taxon>
        <taxon>Meruliaceae</taxon>
        <taxon>Hermanssonia</taxon>
    </lineage>
</organism>
<proteinExistence type="predicted"/>
<comment type="caution">
    <text evidence="2">The sequence shown here is derived from an EMBL/GenBank/DDBJ whole genome shotgun (WGS) entry which is preliminary data.</text>
</comment>
<reference evidence="2 3" key="1">
    <citation type="submission" date="2018-02" db="EMBL/GenBank/DDBJ databases">
        <title>Genome sequence of the basidiomycete white-rot fungus Phlebia centrifuga.</title>
        <authorList>
            <person name="Granchi Z."/>
            <person name="Peng M."/>
            <person name="de Vries R.P."/>
            <person name="Hilden K."/>
            <person name="Makela M.R."/>
            <person name="Grigoriev I."/>
            <person name="Riley R."/>
        </authorList>
    </citation>
    <scope>NUCLEOTIDE SEQUENCE [LARGE SCALE GENOMIC DNA]</scope>
    <source>
        <strain evidence="2 3">FBCC195</strain>
    </source>
</reference>
<name>A0A2R6NIU2_9APHY</name>
<dbReference type="EMBL" id="MLYV02001198">
    <property type="protein sequence ID" value="PSR72297.1"/>
    <property type="molecule type" value="Genomic_DNA"/>
</dbReference>
<evidence type="ECO:0000259" key="1">
    <source>
        <dbReference type="Pfam" id="PF20415"/>
    </source>
</evidence>
<accession>A0A2R6NIU2</accession>
<dbReference type="OrthoDB" id="2970175at2759"/>
<dbReference type="Proteomes" id="UP000186601">
    <property type="component" value="Unassembled WGS sequence"/>
</dbReference>
<feature type="domain" description="DUF6699" evidence="1">
    <location>
        <begin position="8"/>
        <end position="120"/>
    </location>
</feature>
<dbReference type="Pfam" id="PF20415">
    <property type="entry name" value="DUF6699"/>
    <property type="match status" value="1"/>
</dbReference>
<evidence type="ECO:0000313" key="2">
    <source>
        <dbReference type="EMBL" id="PSR72297.1"/>
    </source>
</evidence>
<dbReference type="InterPro" id="IPR046522">
    <property type="entry name" value="DUF6699"/>
</dbReference>
<dbReference type="AlphaFoldDB" id="A0A2R6NIU2"/>
<evidence type="ECO:0000313" key="3">
    <source>
        <dbReference type="Proteomes" id="UP000186601"/>
    </source>
</evidence>
<sequence length="136" mass="15695">MPPLALSNSDLDKPAANTALTRMTIQCRLLPYWEIIVENPAGITCRDIFCTIHDSLHTTLTDAERDIYVTDRRRAKVQEAFTKRCRDTPELDEYTRQRGMMRVDLLEGKRIFMGLSRPPDEGEFWVLDMGAPLSRH</sequence>
<keyword evidence="3" id="KW-1185">Reference proteome</keyword>